<comment type="caution">
    <text evidence="1">The sequence shown here is derived from an EMBL/GenBank/DDBJ whole genome shotgun (WGS) entry which is preliminary data.</text>
</comment>
<proteinExistence type="predicted"/>
<name>A0A4R2LLT7_9BACE</name>
<dbReference type="RefSeq" id="WP_131927543.1">
    <property type="nucleotide sequence ID" value="NZ_SLXB01000042.1"/>
</dbReference>
<reference evidence="1 2" key="1">
    <citation type="submission" date="2019-03" db="EMBL/GenBank/DDBJ databases">
        <title>Genomic Encyclopedia of Type Strains, Phase IV (KMG-IV): sequencing the most valuable type-strain genomes for metagenomic binning, comparative biology and taxonomic classification.</title>
        <authorList>
            <person name="Goeker M."/>
        </authorList>
    </citation>
    <scope>NUCLEOTIDE SEQUENCE [LARGE SCALE GENOMIC DNA]</scope>
    <source>
        <strain evidence="1 2">DSM 23917</strain>
    </source>
</reference>
<dbReference type="Proteomes" id="UP000295600">
    <property type="component" value="Unassembled WGS sequence"/>
</dbReference>
<dbReference type="AlphaFoldDB" id="A0A4R2LLT7"/>
<dbReference type="EMBL" id="SLXB01000042">
    <property type="protein sequence ID" value="TCO86677.1"/>
    <property type="molecule type" value="Genomic_DNA"/>
</dbReference>
<gene>
    <name evidence="1" type="ORF">EV202_1422</name>
</gene>
<evidence type="ECO:0000313" key="2">
    <source>
        <dbReference type="Proteomes" id="UP000295600"/>
    </source>
</evidence>
<organism evidence="1 2">
    <name type="scientific">Prevotella heparinolytica</name>
    <dbReference type="NCBI Taxonomy" id="28113"/>
    <lineage>
        <taxon>Bacteria</taxon>
        <taxon>Pseudomonadati</taxon>
        <taxon>Bacteroidota</taxon>
        <taxon>Bacteroidia</taxon>
        <taxon>Bacteroidales</taxon>
        <taxon>Bacteroidaceae</taxon>
        <taxon>Bacteroides</taxon>
    </lineage>
</organism>
<evidence type="ECO:0000313" key="1">
    <source>
        <dbReference type="EMBL" id="TCO86677.1"/>
    </source>
</evidence>
<accession>A0A4R2LLT7</accession>
<sequence length="93" mass="10667">MKVYHKSVRPNDKPEWLLNVQLAVDGLAGVMTLQGDDRDFRNLKAFIDAEIEVQRSRGNIRAGRVETELRTDDGRTVIMVFRDGNLLQTYYIG</sequence>
<protein>
    <submittedName>
        <fullName evidence="1">Uncharacterized protein</fullName>
    </submittedName>
</protein>